<gene>
    <name evidence="4" type="ORF">Aconfl_33870</name>
</gene>
<reference evidence="4 5" key="1">
    <citation type="submission" date="2023-08" db="EMBL/GenBank/DDBJ databases">
        <title>Draft genome sequence of Algoriphagus confluentis.</title>
        <authorList>
            <person name="Takatani N."/>
            <person name="Hosokawa M."/>
            <person name="Sawabe T."/>
        </authorList>
    </citation>
    <scope>NUCLEOTIDE SEQUENCE [LARGE SCALE GENOMIC DNA]</scope>
    <source>
        <strain evidence="4 5">NBRC 111222</strain>
    </source>
</reference>
<dbReference type="PANTHER" id="PTHR46825:SF11">
    <property type="entry name" value="PENICILLIN-BINDING PROTEIN 4"/>
    <property type="match status" value="1"/>
</dbReference>
<organism evidence="4 5">
    <name type="scientific">Algoriphagus confluentis</name>
    <dbReference type="NCBI Taxonomy" id="1697556"/>
    <lineage>
        <taxon>Bacteria</taxon>
        <taxon>Pseudomonadati</taxon>
        <taxon>Bacteroidota</taxon>
        <taxon>Cytophagia</taxon>
        <taxon>Cytophagales</taxon>
        <taxon>Cyclobacteriaceae</taxon>
        <taxon>Algoriphagus</taxon>
    </lineage>
</organism>
<sequence>MKFIKISLLISVIGILSISSYGQKEPPTDQEQIRELLKTFMECIRTRDTLTMFSLFADAPVTWIGVWKPETQKERLEMDPKAPAYKISDYKTWFGNVIKNGVKQELFSNAVIVQDGSIGSVTFDYSFWNQGKKGNWGKESWGLIKVDGNWKIASVIFSMELERVLKQPAEIHGPPVTINPEIEKYIQSQVNIIDFKGTVLVAKGDSIIHQSAYGMFDVENKIPNELNTQFLIGSLTKSFVGVAVMKLVETGLVDLKAPVLNYIPNLKAELAEDLQVHHLLKQQSGLAPSFDDLTEFEIMDISSSELLDIINTSPRSFQPGEKYQYSNINYSLLAMVIENASGVPYPDYLNEQIFKPLGMTQTGMERLSNIPENRAVGYREIFGKVRRVQNVVSYAMGAGDIYSTSSDLFNWSRALNTDRLLTAESKALLFEAGNEDWGYYGYGFRIQPYLRKETINGPGTLIRHGGTMNGFISNYSYYREDDITIILLSNFRNVPIRRLSFDLKEIVLGTSIQNRKNIHKE</sequence>
<dbReference type="InterPro" id="IPR050491">
    <property type="entry name" value="AmpC-like"/>
</dbReference>
<evidence type="ECO:0000256" key="1">
    <source>
        <dbReference type="ARBA" id="ARBA00004370"/>
    </source>
</evidence>
<evidence type="ECO:0000259" key="3">
    <source>
        <dbReference type="Pfam" id="PF00144"/>
    </source>
</evidence>
<dbReference type="Pfam" id="PF00144">
    <property type="entry name" value="Beta-lactamase"/>
    <property type="match status" value="1"/>
</dbReference>
<protein>
    <recommendedName>
        <fullName evidence="3">Beta-lactamase-related domain-containing protein</fullName>
    </recommendedName>
</protein>
<proteinExistence type="predicted"/>
<comment type="subcellular location">
    <subcellularLocation>
        <location evidence="1">Membrane</location>
    </subcellularLocation>
</comment>
<dbReference type="SUPFAM" id="SSF56601">
    <property type="entry name" value="beta-lactamase/transpeptidase-like"/>
    <property type="match status" value="1"/>
</dbReference>
<dbReference type="InterPro" id="IPR012338">
    <property type="entry name" value="Beta-lactam/transpept-like"/>
</dbReference>
<comment type="caution">
    <text evidence="4">The sequence shown here is derived from an EMBL/GenBank/DDBJ whole genome shotgun (WGS) entry which is preliminary data.</text>
</comment>
<evidence type="ECO:0000256" key="2">
    <source>
        <dbReference type="ARBA" id="ARBA00023136"/>
    </source>
</evidence>
<keyword evidence="2" id="KW-0472">Membrane</keyword>
<evidence type="ECO:0000313" key="4">
    <source>
        <dbReference type="EMBL" id="GMQ30744.1"/>
    </source>
</evidence>
<dbReference type="PANTHER" id="PTHR46825">
    <property type="entry name" value="D-ALANYL-D-ALANINE-CARBOXYPEPTIDASE/ENDOPEPTIDASE AMPH"/>
    <property type="match status" value="1"/>
</dbReference>
<evidence type="ECO:0000313" key="5">
    <source>
        <dbReference type="Proteomes" id="UP001338309"/>
    </source>
</evidence>
<dbReference type="Gene3D" id="3.40.710.10">
    <property type="entry name" value="DD-peptidase/beta-lactamase superfamily"/>
    <property type="match status" value="1"/>
</dbReference>
<feature type="domain" description="Beta-lactamase-related" evidence="3">
    <location>
        <begin position="199"/>
        <end position="492"/>
    </location>
</feature>
<dbReference type="InterPro" id="IPR032710">
    <property type="entry name" value="NTF2-like_dom_sf"/>
</dbReference>
<dbReference type="SUPFAM" id="SSF54427">
    <property type="entry name" value="NTF2-like"/>
    <property type="match status" value="1"/>
</dbReference>
<dbReference type="Proteomes" id="UP001338309">
    <property type="component" value="Unassembled WGS sequence"/>
</dbReference>
<dbReference type="RefSeq" id="WP_338225444.1">
    <property type="nucleotide sequence ID" value="NZ_BTPD01000011.1"/>
</dbReference>
<dbReference type="Gene3D" id="3.10.450.50">
    <property type="match status" value="1"/>
</dbReference>
<accession>A0ABQ6PRZ6</accession>
<name>A0ABQ6PRZ6_9BACT</name>
<keyword evidence="5" id="KW-1185">Reference proteome</keyword>
<dbReference type="InterPro" id="IPR001466">
    <property type="entry name" value="Beta-lactam-related"/>
</dbReference>
<dbReference type="EMBL" id="BTPD01000011">
    <property type="protein sequence ID" value="GMQ30744.1"/>
    <property type="molecule type" value="Genomic_DNA"/>
</dbReference>